<reference evidence="2 3" key="1">
    <citation type="journal article" date="2014" name="Agronomy (Basel)">
        <title>A Draft Genome Sequence for Ensete ventricosum, the Drought-Tolerant Tree Against Hunger.</title>
        <authorList>
            <person name="Harrison J."/>
            <person name="Moore K.A."/>
            <person name="Paszkiewicz K."/>
            <person name="Jones T."/>
            <person name="Grant M."/>
            <person name="Ambacheew D."/>
            <person name="Muzemil S."/>
            <person name="Studholme D.J."/>
        </authorList>
    </citation>
    <scope>NUCLEOTIDE SEQUENCE [LARGE SCALE GENOMIC DNA]</scope>
</reference>
<dbReference type="AlphaFoldDB" id="A0A426ZU88"/>
<evidence type="ECO:0000313" key="2">
    <source>
        <dbReference type="EMBL" id="RRT67533.1"/>
    </source>
</evidence>
<accession>A0A426ZU88</accession>
<dbReference type="Proteomes" id="UP000287651">
    <property type="component" value="Unassembled WGS sequence"/>
</dbReference>
<protein>
    <submittedName>
        <fullName evidence="2">Uncharacterized protein</fullName>
    </submittedName>
</protein>
<name>A0A426ZU88_ENSVE</name>
<comment type="caution">
    <text evidence="2">The sequence shown here is derived from an EMBL/GenBank/DDBJ whole genome shotgun (WGS) entry which is preliminary data.</text>
</comment>
<sequence>MFPTIPIPFAFSLLHCSILSVDILCKFFPIEREKILHLQPVLGPDGKMKEPESNVLRASIENMKYAVTVDVLRTMSHFSHPSVYIWSRAKRW</sequence>
<feature type="chain" id="PRO_5019043605" evidence="1">
    <location>
        <begin position="21"/>
        <end position="92"/>
    </location>
</feature>
<gene>
    <name evidence="2" type="ORF">B296_00039193</name>
</gene>
<feature type="signal peptide" evidence="1">
    <location>
        <begin position="1"/>
        <end position="20"/>
    </location>
</feature>
<keyword evidence="1" id="KW-0732">Signal</keyword>
<evidence type="ECO:0000313" key="3">
    <source>
        <dbReference type="Proteomes" id="UP000287651"/>
    </source>
</evidence>
<evidence type="ECO:0000256" key="1">
    <source>
        <dbReference type="SAM" id="SignalP"/>
    </source>
</evidence>
<proteinExistence type="predicted"/>
<dbReference type="EMBL" id="AMZH03005014">
    <property type="protein sequence ID" value="RRT67533.1"/>
    <property type="molecule type" value="Genomic_DNA"/>
</dbReference>
<organism evidence="2 3">
    <name type="scientific">Ensete ventricosum</name>
    <name type="common">Abyssinian banana</name>
    <name type="synonym">Musa ensete</name>
    <dbReference type="NCBI Taxonomy" id="4639"/>
    <lineage>
        <taxon>Eukaryota</taxon>
        <taxon>Viridiplantae</taxon>
        <taxon>Streptophyta</taxon>
        <taxon>Embryophyta</taxon>
        <taxon>Tracheophyta</taxon>
        <taxon>Spermatophyta</taxon>
        <taxon>Magnoliopsida</taxon>
        <taxon>Liliopsida</taxon>
        <taxon>Zingiberales</taxon>
        <taxon>Musaceae</taxon>
        <taxon>Ensete</taxon>
    </lineage>
</organism>